<organism evidence="3 4">
    <name type="scientific">Mesosutterella multiformis</name>
    <dbReference type="NCBI Taxonomy" id="2259133"/>
    <lineage>
        <taxon>Bacteria</taxon>
        <taxon>Pseudomonadati</taxon>
        <taxon>Pseudomonadota</taxon>
        <taxon>Betaproteobacteria</taxon>
        <taxon>Burkholderiales</taxon>
        <taxon>Sutterellaceae</taxon>
        <taxon>Mesosutterella</taxon>
    </lineage>
</organism>
<dbReference type="Gene3D" id="3.40.50.2000">
    <property type="entry name" value="Glycogen Phosphorylase B"/>
    <property type="match status" value="2"/>
</dbReference>
<dbReference type="EMBL" id="BGZJ01000002">
    <property type="protein sequence ID" value="GBO94862.1"/>
    <property type="molecule type" value="Genomic_DNA"/>
</dbReference>
<dbReference type="RefSeq" id="WP_170135169.1">
    <property type="nucleotide sequence ID" value="NZ_BGZJ01000002.1"/>
</dbReference>
<dbReference type="GO" id="GO:0008713">
    <property type="term" value="F:ADP-heptose-lipopolysaccharide heptosyltransferase activity"/>
    <property type="evidence" value="ECO:0007669"/>
    <property type="project" value="TreeGrafter"/>
</dbReference>
<name>A0A388SEQ1_9BURK</name>
<accession>A0A388SEQ1</accession>
<dbReference type="InterPro" id="IPR002201">
    <property type="entry name" value="Glyco_trans_9"/>
</dbReference>
<comment type="caution">
    <text evidence="3">The sequence shown here is derived from an EMBL/GenBank/DDBJ whole genome shotgun (WGS) entry which is preliminary data.</text>
</comment>
<protein>
    <submittedName>
        <fullName evidence="3">Putative lipopolysaccharide heptosyltransferase III</fullName>
    </submittedName>
</protein>
<dbReference type="NCBIfam" id="TIGR02201">
    <property type="entry name" value="heptsyl_trn_III"/>
    <property type="match status" value="1"/>
</dbReference>
<gene>
    <name evidence="3" type="ORF">MESMUL_22160</name>
</gene>
<keyword evidence="2 3" id="KW-0808">Transferase</keyword>
<evidence type="ECO:0000256" key="2">
    <source>
        <dbReference type="ARBA" id="ARBA00022679"/>
    </source>
</evidence>
<evidence type="ECO:0000313" key="4">
    <source>
        <dbReference type="Proteomes" id="UP000266091"/>
    </source>
</evidence>
<dbReference type="InterPro" id="IPR051199">
    <property type="entry name" value="LPS_LOS_Heptosyltrfase"/>
</dbReference>
<keyword evidence="1" id="KW-0328">Glycosyltransferase</keyword>
<dbReference type="Proteomes" id="UP000266091">
    <property type="component" value="Unassembled WGS sequence"/>
</dbReference>
<dbReference type="GO" id="GO:0005829">
    <property type="term" value="C:cytosol"/>
    <property type="evidence" value="ECO:0007669"/>
    <property type="project" value="TreeGrafter"/>
</dbReference>
<dbReference type="GO" id="GO:0009244">
    <property type="term" value="P:lipopolysaccharide core region biosynthetic process"/>
    <property type="evidence" value="ECO:0007669"/>
    <property type="project" value="TreeGrafter"/>
</dbReference>
<keyword evidence="4" id="KW-1185">Reference proteome</keyword>
<reference evidence="3 4" key="1">
    <citation type="journal article" date="2018" name="Int. J. Syst. Evol. Microbiol.">
        <title>Mesosutterella multiformis gen. nov., sp. nov., a member of the family Sutterellaceae and Sutterella megalosphaeroides sp. nov., isolated from human faeces.</title>
        <authorList>
            <person name="Sakamoto M."/>
            <person name="Ikeyama N."/>
            <person name="Kunihiro T."/>
            <person name="Iino T."/>
            <person name="Yuki M."/>
            <person name="Ohkuma M."/>
        </authorList>
    </citation>
    <scope>NUCLEOTIDE SEQUENCE [LARGE SCALE GENOMIC DNA]</scope>
    <source>
        <strain evidence="3 4">4NBBH2</strain>
    </source>
</reference>
<dbReference type="PANTHER" id="PTHR30160:SF1">
    <property type="entry name" value="LIPOPOLYSACCHARIDE 1,2-N-ACETYLGLUCOSAMINETRANSFERASE-RELATED"/>
    <property type="match status" value="1"/>
</dbReference>
<proteinExistence type="predicted"/>
<dbReference type="PANTHER" id="PTHR30160">
    <property type="entry name" value="TETRAACYLDISACCHARIDE 4'-KINASE-RELATED"/>
    <property type="match status" value="1"/>
</dbReference>
<sequence length="374" mass="42288">MELERILITELRYFGDVLLTTPLIGFLRKKYPNARIDALVYHSTREMLTGNPDLDNVYTIDQKWKKMGVKKQLGAEINLLKTLKANHYDTLLHLTTHNRGMWLARILKPKRSISCPKHFGGLNFYNKSFTHMASLVLPRERHIAQFNMDHLRALGVVVPEEEVPGLKLTIPDEARAEAAKLVGGLKGYVLVHPAARFFFKCWTEERTAEMLDRLASQGEKIVITSGPSDEERTMIEKIVSLLKVAKPIVLIGKTPSMKTFAALIDDAKLLIGVDSAPAHMAAALQTPEVILFGATIPGRWRPWENDASRVVISPGRCHFCEQRGCGRCGISECMREIRVEDVMEAVNELLEHRDIPDAYRKTVYGPNDRFPTYS</sequence>
<dbReference type="Pfam" id="PF01075">
    <property type="entry name" value="Glyco_transf_9"/>
    <property type="match status" value="1"/>
</dbReference>
<dbReference type="SUPFAM" id="SSF53756">
    <property type="entry name" value="UDP-Glycosyltransferase/glycogen phosphorylase"/>
    <property type="match status" value="1"/>
</dbReference>
<dbReference type="AlphaFoldDB" id="A0A388SEQ1"/>
<evidence type="ECO:0000313" key="3">
    <source>
        <dbReference type="EMBL" id="GBO94862.1"/>
    </source>
</evidence>
<dbReference type="InterPro" id="IPR011916">
    <property type="entry name" value="LipoPS_heptosylTferase-III"/>
</dbReference>
<evidence type="ECO:0000256" key="1">
    <source>
        <dbReference type="ARBA" id="ARBA00022676"/>
    </source>
</evidence>
<dbReference type="CDD" id="cd03789">
    <property type="entry name" value="GT9_LPS_heptosyltransferase"/>
    <property type="match status" value="1"/>
</dbReference>